<comment type="caution">
    <text evidence="2">The sequence shown here is derived from an EMBL/GenBank/DDBJ whole genome shotgun (WGS) entry which is preliminary data.</text>
</comment>
<dbReference type="SUPFAM" id="SSF52402">
    <property type="entry name" value="Adenine nucleotide alpha hydrolases-like"/>
    <property type="match status" value="1"/>
</dbReference>
<keyword evidence="3" id="KW-1185">Reference proteome</keyword>
<dbReference type="RefSeq" id="WP_166510559.1">
    <property type="nucleotide sequence ID" value="NZ_VNHM01000002.1"/>
</dbReference>
<dbReference type="CDD" id="cd00293">
    <property type="entry name" value="USP-like"/>
    <property type="match status" value="1"/>
</dbReference>
<name>A0A5S4ZX74_9FIRM</name>
<evidence type="ECO:0000313" key="2">
    <source>
        <dbReference type="EMBL" id="TYO97310.1"/>
    </source>
</evidence>
<dbReference type="InterPro" id="IPR014729">
    <property type="entry name" value="Rossmann-like_a/b/a_fold"/>
</dbReference>
<accession>A0A5S4ZX74</accession>
<evidence type="ECO:0000259" key="1">
    <source>
        <dbReference type="Pfam" id="PF00582"/>
    </source>
</evidence>
<dbReference type="Pfam" id="PF00582">
    <property type="entry name" value="Usp"/>
    <property type="match status" value="1"/>
</dbReference>
<feature type="domain" description="UspA" evidence="1">
    <location>
        <begin position="2"/>
        <end position="117"/>
    </location>
</feature>
<proteinExistence type="predicted"/>
<dbReference type="EMBL" id="VNHM01000002">
    <property type="protein sequence ID" value="TYO97310.1"/>
    <property type="molecule type" value="Genomic_DNA"/>
</dbReference>
<evidence type="ECO:0000313" key="3">
    <source>
        <dbReference type="Proteomes" id="UP000323166"/>
    </source>
</evidence>
<dbReference type="AlphaFoldDB" id="A0A5S4ZX74"/>
<protein>
    <submittedName>
        <fullName evidence="2">Universal stress protein family protein</fullName>
    </submittedName>
</protein>
<organism evidence="2 3">
    <name type="scientific">Desulfallas thermosapovorans DSM 6562</name>
    <dbReference type="NCBI Taxonomy" id="1121431"/>
    <lineage>
        <taxon>Bacteria</taxon>
        <taxon>Bacillati</taxon>
        <taxon>Bacillota</taxon>
        <taxon>Clostridia</taxon>
        <taxon>Eubacteriales</taxon>
        <taxon>Desulfallaceae</taxon>
        <taxon>Desulfallas</taxon>
    </lineage>
</organism>
<dbReference type="Proteomes" id="UP000323166">
    <property type="component" value="Unassembled WGS sequence"/>
</dbReference>
<gene>
    <name evidence="2" type="ORF">LX24_00501</name>
</gene>
<sequence>MTRMLLAINGAQYSTQAVNKAIWLSKMEGAQLDVLYVNPTCNQMYPDVPGLCFWMPDYEYKMVAERLRNKVLDNDIIPLFREAGLEPKIIVSSRDQDEKIKEMSTEHQYDKIFIASPSKYCRKQGQGWLWFKNKLQEIPSGTVCLI</sequence>
<reference evidence="2 3" key="1">
    <citation type="submission" date="2019-07" db="EMBL/GenBank/DDBJ databases">
        <title>Genomic Encyclopedia of Type Strains, Phase I: the one thousand microbial genomes (KMG-I) project.</title>
        <authorList>
            <person name="Kyrpides N."/>
        </authorList>
    </citation>
    <scope>NUCLEOTIDE SEQUENCE [LARGE SCALE GENOMIC DNA]</scope>
    <source>
        <strain evidence="2 3">DSM 6562</strain>
    </source>
</reference>
<dbReference type="InterPro" id="IPR006016">
    <property type="entry name" value="UspA"/>
</dbReference>
<dbReference type="Gene3D" id="3.40.50.620">
    <property type="entry name" value="HUPs"/>
    <property type="match status" value="1"/>
</dbReference>